<dbReference type="OMA" id="HQVSIPF"/>
<protein>
    <recommendedName>
        <fullName evidence="1">Serine aminopeptidase S33 domain-containing protein</fullName>
    </recommendedName>
</protein>
<comment type="caution">
    <text evidence="2">The sequence shown here is derived from an EMBL/GenBank/DDBJ whole genome shotgun (WGS) entry which is preliminary data.</text>
</comment>
<dbReference type="InterPro" id="IPR022742">
    <property type="entry name" value="Hydrolase_4"/>
</dbReference>
<dbReference type="InterPro" id="IPR029058">
    <property type="entry name" value="AB_hydrolase_fold"/>
</dbReference>
<dbReference type="InterPro" id="IPR051044">
    <property type="entry name" value="MAG_DAG_Lipase"/>
</dbReference>
<reference evidence="2 3" key="1">
    <citation type="submission" date="2020-04" db="EMBL/GenBank/DDBJ databases">
        <title>Plant Genome Project.</title>
        <authorList>
            <person name="Zhang R.-G."/>
        </authorList>
    </citation>
    <scope>NUCLEOTIDE SEQUENCE [LARGE SCALE GENOMIC DNA]</scope>
    <source>
        <strain evidence="2">YNK0</strain>
        <tissue evidence="2">Leaf</tissue>
    </source>
</reference>
<accession>A0A834YX94</accession>
<dbReference type="Pfam" id="PF12146">
    <property type="entry name" value="Hydrolase_4"/>
    <property type="match status" value="1"/>
</dbReference>
<proteinExistence type="predicted"/>
<dbReference type="AlphaFoldDB" id="A0A834YX94"/>
<feature type="domain" description="Serine aminopeptidase S33" evidence="1">
    <location>
        <begin position="34"/>
        <end position="272"/>
    </location>
</feature>
<dbReference type="OrthoDB" id="2498029at2759"/>
<dbReference type="Gene3D" id="3.40.50.1820">
    <property type="entry name" value="alpha/beta hydrolase"/>
    <property type="match status" value="1"/>
</dbReference>
<organism evidence="2 3">
    <name type="scientific">Tetracentron sinense</name>
    <name type="common">Spur-leaf</name>
    <dbReference type="NCBI Taxonomy" id="13715"/>
    <lineage>
        <taxon>Eukaryota</taxon>
        <taxon>Viridiplantae</taxon>
        <taxon>Streptophyta</taxon>
        <taxon>Embryophyta</taxon>
        <taxon>Tracheophyta</taxon>
        <taxon>Spermatophyta</taxon>
        <taxon>Magnoliopsida</taxon>
        <taxon>Trochodendrales</taxon>
        <taxon>Trochodendraceae</taxon>
        <taxon>Tetracentron</taxon>
    </lineage>
</organism>
<evidence type="ECO:0000259" key="1">
    <source>
        <dbReference type="Pfam" id="PF12146"/>
    </source>
</evidence>
<sequence length="346" mass="38955">MAYVVGGIRYEEEFIVNCRGLKLFTCRWLPANREPKALIFLCHGYGMECSISMKGTGTRLAKSGFAVYGIDYEGHGKSAGLEAYIPCFDELVMQCSDHFTIICERIENRKKLRFLLGESMGGVVVLLLHRMKPNFWDGAVLVAPMCKISHDMRPHPLVLSVLAKLCRVIPKWKIVPTQDINAFAIKEPEIREEVRSNPYCYKGRIRLITGHELLRVSSDVEQKLHQVSLPFIILHGGDDKVTDSSASKLLYESASSSDKTFKLYPGMWHALTSGEPPRNIEIVFADIIDWLEKRAAFGNSRLEREQKGGYDTLSQAVHGKKLAAKPLVVEQLTQLGQSSCRWLAEP</sequence>
<dbReference type="FunFam" id="3.40.50.1820:FF:000036">
    <property type="entry name" value="Alpha/beta-Hydrolases superfamily protein"/>
    <property type="match status" value="1"/>
</dbReference>
<dbReference type="PRINTS" id="PR00111">
    <property type="entry name" value="ABHYDROLASE"/>
</dbReference>
<dbReference type="PANTHER" id="PTHR11614">
    <property type="entry name" value="PHOSPHOLIPASE-RELATED"/>
    <property type="match status" value="1"/>
</dbReference>
<evidence type="ECO:0000313" key="2">
    <source>
        <dbReference type="EMBL" id="KAF8397559.1"/>
    </source>
</evidence>
<name>A0A834YX94_TETSI</name>
<dbReference type="SUPFAM" id="SSF53474">
    <property type="entry name" value="alpha/beta-Hydrolases"/>
    <property type="match status" value="1"/>
</dbReference>
<dbReference type="InterPro" id="IPR000073">
    <property type="entry name" value="AB_hydrolase_1"/>
</dbReference>
<dbReference type="EMBL" id="JABCRI010000011">
    <property type="protein sequence ID" value="KAF8397559.1"/>
    <property type="molecule type" value="Genomic_DNA"/>
</dbReference>
<gene>
    <name evidence="2" type="ORF">HHK36_016478</name>
</gene>
<dbReference type="Proteomes" id="UP000655225">
    <property type="component" value="Unassembled WGS sequence"/>
</dbReference>
<evidence type="ECO:0000313" key="3">
    <source>
        <dbReference type="Proteomes" id="UP000655225"/>
    </source>
</evidence>
<keyword evidence="3" id="KW-1185">Reference proteome</keyword>